<evidence type="ECO:0000313" key="6">
    <source>
        <dbReference type="Proteomes" id="UP000327013"/>
    </source>
</evidence>
<evidence type="ECO:0000259" key="2">
    <source>
        <dbReference type="Pfam" id="PF12331"/>
    </source>
</evidence>
<dbReference type="Proteomes" id="UP000327013">
    <property type="component" value="Unassembled WGS sequence"/>
</dbReference>
<feature type="domain" description="Rad26-like C-terminal" evidence="3">
    <location>
        <begin position="710"/>
        <end position="749"/>
    </location>
</feature>
<dbReference type="InterPro" id="IPR048380">
    <property type="entry name" value="Rad26-like_N"/>
</dbReference>
<evidence type="ECO:0000313" key="5">
    <source>
        <dbReference type="EMBL" id="KAB8337282.1"/>
    </source>
</evidence>
<feature type="compositionally biased region" description="Polar residues" evidence="1">
    <location>
        <begin position="35"/>
        <end position="49"/>
    </location>
</feature>
<evidence type="ECO:0000256" key="1">
    <source>
        <dbReference type="SAM" id="MobiDB-lite"/>
    </source>
</evidence>
<dbReference type="InterPro" id="IPR022093">
    <property type="entry name" value="Rad26-like_helical"/>
</dbReference>
<feature type="region of interest" description="Disordered" evidence="1">
    <location>
        <begin position="294"/>
        <end position="382"/>
    </location>
</feature>
<name>A0A5N6KPP4_9ROSI</name>
<feature type="compositionally biased region" description="Acidic residues" evidence="1">
    <location>
        <begin position="62"/>
        <end position="71"/>
    </location>
</feature>
<keyword evidence="6" id="KW-1185">Reference proteome</keyword>
<feature type="domain" description="Rad26-like N-terminal" evidence="4">
    <location>
        <begin position="414"/>
        <end position="453"/>
    </location>
</feature>
<evidence type="ECO:0000259" key="3">
    <source>
        <dbReference type="Pfam" id="PF21046"/>
    </source>
</evidence>
<organism evidence="5 6">
    <name type="scientific">Carpinus fangiana</name>
    <dbReference type="NCBI Taxonomy" id="176857"/>
    <lineage>
        <taxon>Eukaryota</taxon>
        <taxon>Viridiplantae</taxon>
        <taxon>Streptophyta</taxon>
        <taxon>Embryophyta</taxon>
        <taxon>Tracheophyta</taxon>
        <taxon>Spermatophyta</taxon>
        <taxon>Magnoliopsida</taxon>
        <taxon>eudicotyledons</taxon>
        <taxon>Gunneridae</taxon>
        <taxon>Pentapetalae</taxon>
        <taxon>rosids</taxon>
        <taxon>fabids</taxon>
        <taxon>Fagales</taxon>
        <taxon>Betulaceae</taxon>
        <taxon>Carpinus</taxon>
    </lineage>
</organism>
<feature type="compositionally biased region" description="Polar residues" evidence="1">
    <location>
        <begin position="116"/>
        <end position="126"/>
    </location>
</feature>
<dbReference type="Pfam" id="PF21048">
    <property type="entry name" value="Rad26-like_N"/>
    <property type="match status" value="1"/>
</dbReference>
<dbReference type="AlphaFoldDB" id="A0A5N6KPP4"/>
<dbReference type="OrthoDB" id="5245063at2759"/>
<dbReference type="Pfam" id="PF12331">
    <property type="entry name" value="Rad26-like_helical_rpts"/>
    <property type="match status" value="1"/>
</dbReference>
<dbReference type="Pfam" id="PF21046">
    <property type="entry name" value="Rad26-like_C"/>
    <property type="match status" value="1"/>
</dbReference>
<comment type="caution">
    <text evidence="5">The sequence shown here is derived from an EMBL/GenBank/DDBJ whole genome shotgun (WGS) entry which is preliminary data.</text>
</comment>
<feature type="compositionally biased region" description="Basic and acidic residues" evidence="1">
    <location>
        <begin position="88"/>
        <end position="105"/>
    </location>
</feature>
<feature type="region of interest" description="Disordered" evidence="1">
    <location>
        <begin position="27"/>
        <end position="198"/>
    </location>
</feature>
<sequence length="1096" mass="118052">MDDGDDFPDDFQDDVDFDAIERSAIEATQHHKSQLAYQSGTSTRKSAAQATARAHSPSSDYGLDDEGDVVDLGDGGPVGDQRAGGPSEGEKDAQHDEVSRREQWRQQRYAEPARTPASQNNGSWQQYKVPMRASQGQPPASQKQPQYRLTRPPQAAPHLSKQANGQTHHQNRSSTPTQSSQETHHTVQQYGAQPVGNDPVALQARIAALEAEQSRLRRAAEEAKSALHSKAGEISIVRSNHDRVAKEYEQKVAAMQKQHAEEVAKQRLELEAARKDMEKSETDRRFLEHDMREEAKKRANAARGAAKGPASPAVTPRKTRSKKMGDGFDDDEVMMVSPSKSMERRERGTPSKNGMAAKRKRLVQSDQASPGRALPLSESAGSFEELRSVDDASFDVKMPLRPKTNLASGASLEFIQTILNHRHDLESDRTIERLTKHAFPTNPTTSLSSIIYDYFTPSDASAEYQLGFCELIMNMWTRCLDEKFYAPMRDLHGLIQAVLFEADVTLTSAFITRIVPLCLKTADLVALPMAKAMGNPTQHQPPSAELKSQIRTVDYVELLDTVAVSICASNELLSEFWSAIQFDILLVLISKVQPLAQKAAMLGLLTTSIIPESFGPRAPEAGGNNEAPQQMKYQSDLLDRLTVMLLEKVETPATEPAYEAADVLSLRASLLDLFRQMCLTEWGGRILATHRVFIGRLVRFLHESVVAIKIAFVEGVSVLERGIDADVAEAAHRMLDEHLSPEEGEAVVESPQARVGHPALSHVAVTATPDRLARAMLERWVPVPNVLKVVQILRLRKQAQCQTVHGCVTPSLVVEAARSIQVGEELAVLGRPEKVEVCNLKVAPEVAEVPGIAAAGARVERGGKVRQDQIAHWPGRPAGVHHSRPKSACGDAAVVLVVGDGAEEAGGGTANLPQGHGVAVGLVVGGHHSEGIVGDGAGELDVGLDAPVPVVQAQGGVVEEVAALEAAHVVVGLASGVGHAPALHVAHALARRLALALAHPRRPAPHVLRDLLEGGGARDLLAQGPHEARVPGGVVEEDDGVVEVAVELSLERADGCDGAVKVAVASQHDDGGILAWCVAGCVILILAAEGKGRIEG</sequence>
<gene>
    <name evidence="5" type="ORF">FH972_021583</name>
</gene>
<protein>
    <submittedName>
        <fullName evidence="5">Uncharacterized protein</fullName>
    </submittedName>
</protein>
<dbReference type="InterPro" id="IPR048379">
    <property type="entry name" value="Rad26-like_C"/>
</dbReference>
<feature type="compositionally biased region" description="Polar residues" evidence="1">
    <location>
        <begin position="134"/>
        <end position="147"/>
    </location>
</feature>
<feature type="compositionally biased region" description="Low complexity" evidence="1">
    <location>
        <begin position="301"/>
        <end position="313"/>
    </location>
</feature>
<accession>A0A5N6KPP4</accession>
<reference evidence="5 6" key="1">
    <citation type="submission" date="2019-06" db="EMBL/GenBank/DDBJ databases">
        <title>A chromosomal-level reference genome of Carpinus fangiana (Coryloideae, Betulaceae).</title>
        <authorList>
            <person name="Yang X."/>
            <person name="Wang Z."/>
            <person name="Zhang L."/>
            <person name="Hao G."/>
            <person name="Liu J."/>
            <person name="Yang Y."/>
        </authorList>
    </citation>
    <scope>NUCLEOTIDE SEQUENCE [LARGE SCALE GENOMIC DNA]</scope>
    <source>
        <strain evidence="5">Cfa_2016G</strain>
        <tissue evidence="5">Leaf</tissue>
    </source>
</reference>
<feature type="compositionally biased region" description="Polar residues" evidence="1">
    <location>
        <begin position="161"/>
        <end position="191"/>
    </location>
</feature>
<feature type="domain" description="Rad26-like helical repeats" evidence="2">
    <location>
        <begin position="517"/>
        <end position="705"/>
    </location>
</feature>
<proteinExistence type="predicted"/>
<dbReference type="EMBL" id="VIBQ01000009">
    <property type="protein sequence ID" value="KAB8337282.1"/>
    <property type="molecule type" value="Genomic_DNA"/>
</dbReference>
<evidence type="ECO:0000259" key="4">
    <source>
        <dbReference type="Pfam" id="PF21048"/>
    </source>
</evidence>